<evidence type="ECO:0000313" key="5">
    <source>
        <dbReference type="Proteomes" id="UP000749293"/>
    </source>
</evidence>
<dbReference type="OrthoDB" id="89349at2759"/>
<keyword evidence="2" id="KW-0119">Carbohydrate metabolism</keyword>
<keyword evidence="2" id="KW-0326">Glycosidase</keyword>
<sequence>MGALSLLNFVLVALPIGSTLGVLLGLQAHRDATGQEPLFKPTNPNTPPKNDGITLVHKCNETVGISPASVGDKYTLNPNPWGWSEGEEGSICMDVITWNNQTYPTKSSAPEWSVTWEYPAGSTNAPVHAFPNVKVDSGTFPVKISKLKSIYLDFEWSYAVGNTTAVTTTDVDELETAELNANVALDMFLDSDKTASKSSEDARIEMMVWFATFGPSTVPIGNTTTDAVVDTLEVDGTTFSLYAGKNNIGQRVLTWYSQGTADRFHGDLMLFVNRLVELGETQFPTGDDYIGYASLGTETYWVSETVTFHVPTLAFDIETD</sequence>
<dbReference type="GeneID" id="55969850"/>
<dbReference type="PANTHER" id="PTHR34002:SF9">
    <property type="entry name" value="XYLOGLUCAN-SPECIFIC ENDO-BETA-1,4-GLUCANASE A"/>
    <property type="match status" value="1"/>
</dbReference>
<evidence type="ECO:0000256" key="2">
    <source>
        <dbReference type="RuleBase" id="RU361163"/>
    </source>
</evidence>
<protein>
    <submittedName>
        <fullName evidence="4">Glycosyl hydrolase family 12</fullName>
    </submittedName>
</protein>
<name>A0A9P4YQI0_9HYPO</name>
<dbReference type="SUPFAM" id="SSF49899">
    <property type="entry name" value="Concanavalin A-like lectins/glucanases"/>
    <property type="match status" value="1"/>
</dbReference>
<accession>A0A9P4YQI0</accession>
<dbReference type="Proteomes" id="UP000749293">
    <property type="component" value="Unassembled WGS sequence"/>
</dbReference>
<dbReference type="InterPro" id="IPR013319">
    <property type="entry name" value="GH11/12"/>
</dbReference>
<evidence type="ECO:0000256" key="3">
    <source>
        <dbReference type="SAM" id="SignalP"/>
    </source>
</evidence>
<dbReference type="InterPro" id="IPR002594">
    <property type="entry name" value="GH12"/>
</dbReference>
<comment type="similarity">
    <text evidence="1 2">Belongs to the glycosyl hydrolase 12 (cellulase H) family.</text>
</comment>
<feature type="signal peptide" evidence="3">
    <location>
        <begin position="1"/>
        <end position="21"/>
    </location>
</feature>
<keyword evidence="3" id="KW-0732">Signal</keyword>
<gene>
    <name evidence="4" type="ORF">GMORB2_3622</name>
</gene>
<dbReference type="GO" id="GO:0000272">
    <property type="term" value="P:polysaccharide catabolic process"/>
    <property type="evidence" value="ECO:0007669"/>
    <property type="project" value="UniProtKB-KW"/>
</dbReference>
<reference evidence="4" key="1">
    <citation type="submission" date="2020-03" db="EMBL/GenBank/DDBJ databases">
        <title>Site-based positive gene gene selection in Geosmithia morbida across the United States reveals a broad range of putative effectors and factors for local host and environmental adapation.</title>
        <authorList>
            <person name="Onufrak A."/>
            <person name="Murdoch R.W."/>
            <person name="Gazis R."/>
            <person name="Huff M."/>
            <person name="Staton M."/>
            <person name="Klingeman W."/>
            <person name="Hadziabdic D."/>
        </authorList>
    </citation>
    <scope>NUCLEOTIDE SEQUENCE</scope>
    <source>
        <strain evidence="4">1262</strain>
    </source>
</reference>
<comment type="caution">
    <text evidence="4">The sequence shown here is derived from an EMBL/GenBank/DDBJ whole genome shotgun (WGS) entry which is preliminary data.</text>
</comment>
<keyword evidence="5" id="KW-1185">Reference proteome</keyword>
<keyword evidence="2" id="KW-0624">Polysaccharide degradation</keyword>
<dbReference type="RefSeq" id="XP_035318586.1">
    <property type="nucleotide sequence ID" value="XM_035465598.1"/>
</dbReference>
<feature type="chain" id="PRO_5040442043" evidence="3">
    <location>
        <begin position="22"/>
        <end position="320"/>
    </location>
</feature>
<evidence type="ECO:0000256" key="1">
    <source>
        <dbReference type="ARBA" id="ARBA00005519"/>
    </source>
</evidence>
<proteinExistence type="inferred from homology"/>
<dbReference type="PANTHER" id="PTHR34002">
    <property type="entry name" value="BLR1656 PROTEIN"/>
    <property type="match status" value="1"/>
</dbReference>
<dbReference type="Gene3D" id="2.60.120.180">
    <property type="match status" value="1"/>
</dbReference>
<dbReference type="InterPro" id="IPR013320">
    <property type="entry name" value="ConA-like_dom_sf"/>
</dbReference>
<organism evidence="4 5">
    <name type="scientific">Geosmithia morbida</name>
    <dbReference type="NCBI Taxonomy" id="1094350"/>
    <lineage>
        <taxon>Eukaryota</taxon>
        <taxon>Fungi</taxon>
        <taxon>Dikarya</taxon>
        <taxon>Ascomycota</taxon>
        <taxon>Pezizomycotina</taxon>
        <taxon>Sordariomycetes</taxon>
        <taxon>Hypocreomycetidae</taxon>
        <taxon>Hypocreales</taxon>
        <taxon>Bionectriaceae</taxon>
        <taxon>Geosmithia</taxon>
    </lineage>
</organism>
<dbReference type="Pfam" id="PF01670">
    <property type="entry name" value="Glyco_hydro_12"/>
    <property type="match status" value="1"/>
</dbReference>
<keyword evidence="2 4" id="KW-0378">Hydrolase</keyword>
<dbReference type="EMBL" id="JAANYQ010000020">
    <property type="protein sequence ID" value="KAF4119934.1"/>
    <property type="molecule type" value="Genomic_DNA"/>
</dbReference>
<dbReference type="AlphaFoldDB" id="A0A9P4YQI0"/>
<dbReference type="GO" id="GO:0008810">
    <property type="term" value="F:cellulase activity"/>
    <property type="evidence" value="ECO:0007669"/>
    <property type="project" value="InterPro"/>
</dbReference>
<evidence type="ECO:0000313" key="4">
    <source>
        <dbReference type="EMBL" id="KAF4119934.1"/>
    </source>
</evidence>